<comment type="similarity">
    <text evidence="2">Belongs to the CN hydrolase family. Apolipoprotein N-acyltransferase subfamily.</text>
</comment>
<feature type="region of interest" description="Disordered" evidence="9">
    <location>
        <begin position="1"/>
        <end position="29"/>
    </location>
</feature>
<dbReference type="PANTHER" id="PTHR38686:SF1">
    <property type="entry name" value="APOLIPOPROTEIN N-ACYLTRANSFERASE"/>
    <property type="match status" value="1"/>
</dbReference>
<accession>A0A9X3IX39</accession>
<dbReference type="SUPFAM" id="SSF56317">
    <property type="entry name" value="Carbon-nitrogen hydrolase"/>
    <property type="match status" value="1"/>
</dbReference>
<dbReference type="RefSeq" id="WP_267778511.1">
    <property type="nucleotide sequence ID" value="NZ_JAPNKE010000002.1"/>
</dbReference>
<protein>
    <recommendedName>
        <fullName evidence="10">CN hydrolase domain-containing protein</fullName>
    </recommendedName>
</protein>
<dbReference type="Gene3D" id="3.60.110.10">
    <property type="entry name" value="Carbon-nitrogen hydrolase"/>
    <property type="match status" value="1"/>
</dbReference>
<evidence type="ECO:0000256" key="6">
    <source>
        <dbReference type="ARBA" id="ARBA00022989"/>
    </source>
</evidence>
<dbReference type="AlphaFoldDB" id="A0A9X3IX39"/>
<keyword evidence="8" id="KW-0012">Acyltransferase</keyword>
<dbReference type="PANTHER" id="PTHR38686">
    <property type="entry name" value="APOLIPOPROTEIN N-ACYLTRANSFERASE"/>
    <property type="match status" value="1"/>
</dbReference>
<keyword evidence="12" id="KW-1185">Reference proteome</keyword>
<dbReference type="InterPro" id="IPR004563">
    <property type="entry name" value="Apolipo_AcylTrfase"/>
</dbReference>
<evidence type="ECO:0000259" key="10">
    <source>
        <dbReference type="PROSITE" id="PS50263"/>
    </source>
</evidence>
<evidence type="ECO:0000313" key="12">
    <source>
        <dbReference type="Proteomes" id="UP001150924"/>
    </source>
</evidence>
<dbReference type="PROSITE" id="PS50263">
    <property type="entry name" value="CN_HYDROLASE"/>
    <property type="match status" value="1"/>
</dbReference>
<feature type="domain" description="CN hydrolase" evidence="10">
    <location>
        <begin position="1"/>
        <end position="130"/>
    </location>
</feature>
<feature type="compositionally biased region" description="Pro residues" evidence="9">
    <location>
        <begin position="125"/>
        <end position="136"/>
    </location>
</feature>
<evidence type="ECO:0000256" key="3">
    <source>
        <dbReference type="ARBA" id="ARBA00022475"/>
    </source>
</evidence>
<dbReference type="GO" id="GO:0042158">
    <property type="term" value="P:lipoprotein biosynthetic process"/>
    <property type="evidence" value="ECO:0007669"/>
    <property type="project" value="InterPro"/>
</dbReference>
<keyword evidence="3" id="KW-1003">Cell membrane</keyword>
<dbReference type="InterPro" id="IPR003010">
    <property type="entry name" value="C-N_Hydrolase"/>
</dbReference>
<evidence type="ECO:0000313" key="11">
    <source>
        <dbReference type="EMBL" id="MCY1006149.1"/>
    </source>
</evidence>
<evidence type="ECO:0000256" key="9">
    <source>
        <dbReference type="SAM" id="MobiDB-lite"/>
    </source>
</evidence>
<comment type="caution">
    <text evidence="11">The sequence shown here is derived from an EMBL/GenBank/DDBJ whole genome shotgun (WGS) entry which is preliminary data.</text>
</comment>
<name>A0A9X3IX39_9BACT</name>
<organism evidence="11 12">
    <name type="scientific">Nannocystis pusilla</name>
    <dbReference type="NCBI Taxonomy" id="889268"/>
    <lineage>
        <taxon>Bacteria</taxon>
        <taxon>Pseudomonadati</taxon>
        <taxon>Myxococcota</taxon>
        <taxon>Polyangia</taxon>
        <taxon>Nannocystales</taxon>
        <taxon>Nannocystaceae</taxon>
        <taxon>Nannocystis</taxon>
    </lineage>
</organism>
<feature type="region of interest" description="Disordered" evidence="9">
    <location>
        <begin position="115"/>
        <end position="136"/>
    </location>
</feature>
<sequence length="136" mass="14763">MVQGDGPLGLAHQPGPGPKALRVHTGPEGQHEWRLGPLICYEDILPRFARGVAAEGIHAFVNLTNDSWFGKSKEQDQHMGLAVLRTIENRRALLRSVNAGISVYVDPAGRVLQRIDSTNPDEDGPSPPPASSPRCR</sequence>
<evidence type="ECO:0000256" key="2">
    <source>
        <dbReference type="ARBA" id="ARBA00010065"/>
    </source>
</evidence>
<dbReference type="GO" id="GO:0005886">
    <property type="term" value="C:plasma membrane"/>
    <property type="evidence" value="ECO:0007669"/>
    <property type="project" value="UniProtKB-SubCell"/>
</dbReference>
<dbReference type="Pfam" id="PF00795">
    <property type="entry name" value="CN_hydrolase"/>
    <property type="match status" value="1"/>
</dbReference>
<evidence type="ECO:0000256" key="5">
    <source>
        <dbReference type="ARBA" id="ARBA00022692"/>
    </source>
</evidence>
<dbReference type="Proteomes" id="UP001150924">
    <property type="component" value="Unassembled WGS sequence"/>
</dbReference>
<keyword evidence="5" id="KW-0812">Transmembrane</keyword>
<dbReference type="InterPro" id="IPR036526">
    <property type="entry name" value="C-N_Hydrolase_sf"/>
</dbReference>
<evidence type="ECO:0000256" key="4">
    <source>
        <dbReference type="ARBA" id="ARBA00022679"/>
    </source>
</evidence>
<reference evidence="11" key="1">
    <citation type="submission" date="2022-11" db="EMBL/GenBank/DDBJ databases">
        <title>Minimal conservation of predation-associated metabolite biosynthetic gene clusters underscores biosynthetic potential of Myxococcota including descriptions for ten novel species: Archangium lansinium sp. nov., Myxococcus landrumus sp. nov., Nannocystis bai.</title>
        <authorList>
            <person name="Ahearne A."/>
            <person name="Stevens C."/>
            <person name="Phillips K."/>
        </authorList>
    </citation>
    <scope>NUCLEOTIDE SEQUENCE</scope>
    <source>
        <strain evidence="11">Na p29</strain>
    </source>
</reference>
<keyword evidence="7" id="KW-0472">Membrane</keyword>
<dbReference type="EMBL" id="JAPNKE010000002">
    <property type="protein sequence ID" value="MCY1006149.1"/>
    <property type="molecule type" value="Genomic_DNA"/>
</dbReference>
<keyword evidence="6" id="KW-1133">Transmembrane helix</keyword>
<dbReference type="GO" id="GO:0016410">
    <property type="term" value="F:N-acyltransferase activity"/>
    <property type="evidence" value="ECO:0007669"/>
    <property type="project" value="InterPro"/>
</dbReference>
<proteinExistence type="inferred from homology"/>
<keyword evidence="4" id="KW-0808">Transferase</keyword>
<evidence type="ECO:0000256" key="1">
    <source>
        <dbReference type="ARBA" id="ARBA00004651"/>
    </source>
</evidence>
<evidence type="ECO:0000256" key="7">
    <source>
        <dbReference type="ARBA" id="ARBA00023136"/>
    </source>
</evidence>
<evidence type="ECO:0000256" key="8">
    <source>
        <dbReference type="ARBA" id="ARBA00023315"/>
    </source>
</evidence>
<comment type="subcellular location">
    <subcellularLocation>
        <location evidence="1">Cell membrane</location>
        <topology evidence="1">Multi-pass membrane protein</topology>
    </subcellularLocation>
</comment>
<gene>
    <name evidence="11" type="ORF">OV079_11365</name>
</gene>